<reference evidence="4" key="1">
    <citation type="journal article" date="2019" name="Int. J. Syst. Evol. Microbiol.">
        <title>The Global Catalogue of Microorganisms (GCM) 10K type strain sequencing project: providing services to taxonomists for standard genome sequencing and annotation.</title>
        <authorList>
            <consortium name="The Broad Institute Genomics Platform"/>
            <consortium name="The Broad Institute Genome Sequencing Center for Infectious Disease"/>
            <person name="Wu L."/>
            <person name="Ma J."/>
        </authorList>
    </citation>
    <scope>NUCLEOTIDE SEQUENCE [LARGE SCALE GENOMIC DNA]</scope>
    <source>
        <strain evidence="4">JCM 3369</strain>
    </source>
</reference>
<comment type="caution">
    <text evidence="3">The sequence shown here is derived from an EMBL/GenBank/DDBJ whole genome shotgun (WGS) entry which is preliminary data.</text>
</comment>
<feature type="compositionally biased region" description="Low complexity" evidence="1">
    <location>
        <begin position="40"/>
        <end position="61"/>
    </location>
</feature>
<feature type="chain" id="PRO_5045221254" description="Lipoprotein" evidence="2">
    <location>
        <begin position="28"/>
        <end position="179"/>
    </location>
</feature>
<gene>
    <name evidence="3" type="ORF">ACFQKB_19850</name>
</gene>
<feature type="compositionally biased region" description="Low complexity" evidence="1">
    <location>
        <begin position="23"/>
        <end position="32"/>
    </location>
</feature>
<dbReference type="EMBL" id="JBHSXS010000011">
    <property type="protein sequence ID" value="MFC6882016.1"/>
    <property type="molecule type" value="Genomic_DNA"/>
</dbReference>
<accession>A0ABW2CJQ2</accession>
<sequence>MSTPLRWAPLIAAAPLVALTACGSADARSSSSDPPPEPASAPASPAPGSSAPGSSAPRAPSKPLPDAGRPGGGQVAPGQDFALRRGGTARLKDGTLTVTFKSVADSRCPKNATCVWEGDAIVTLQVAGAKGSPASYKLHTNRRFAASVKAAGHTIRLLDLQPAASPPAGQDYTARLRIS</sequence>
<keyword evidence="2" id="KW-0732">Signal</keyword>
<keyword evidence="4" id="KW-1185">Reference proteome</keyword>
<proteinExistence type="predicted"/>
<dbReference type="Proteomes" id="UP001596380">
    <property type="component" value="Unassembled WGS sequence"/>
</dbReference>
<name>A0ABW2CJQ2_9ACTN</name>
<evidence type="ECO:0008006" key="5">
    <source>
        <dbReference type="Google" id="ProtNLM"/>
    </source>
</evidence>
<protein>
    <recommendedName>
        <fullName evidence="5">Lipoprotein</fullName>
    </recommendedName>
</protein>
<evidence type="ECO:0000256" key="2">
    <source>
        <dbReference type="SAM" id="SignalP"/>
    </source>
</evidence>
<evidence type="ECO:0000313" key="3">
    <source>
        <dbReference type="EMBL" id="MFC6882016.1"/>
    </source>
</evidence>
<feature type="signal peptide" evidence="2">
    <location>
        <begin position="1"/>
        <end position="27"/>
    </location>
</feature>
<dbReference type="RefSeq" id="WP_160825125.1">
    <property type="nucleotide sequence ID" value="NZ_JBHSXE010000001.1"/>
</dbReference>
<evidence type="ECO:0000256" key="1">
    <source>
        <dbReference type="SAM" id="MobiDB-lite"/>
    </source>
</evidence>
<organism evidence="3 4">
    <name type="scientific">Actinomadura yumaensis</name>
    <dbReference type="NCBI Taxonomy" id="111807"/>
    <lineage>
        <taxon>Bacteria</taxon>
        <taxon>Bacillati</taxon>
        <taxon>Actinomycetota</taxon>
        <taxon>Actinomycetes</taxon>
        <taxon>Streptosporangiales</taxon>
        <taxon>Thermomonosporaceae</taxon>
        <taxon>Actinomadura</taxon>
    </lineage>
</organism>
<feature type="region of interest" description="Disordered" evidence="1">
    <location>
        <begin position="23"/>
        <end position="87"/>
    </location>
</feature>
<evidence type="ECO:0000313" key="4">
    <source>
        <dbReference type="Proteomes" id="UP001596380"/>
    </source>
</evidence>